<dbReference type="SUPFAM" id="SSF52266">
    <property type="entry name" value="SGNH hydrolase"/>
    <property type="match status" value="1"/>
</dbReference>
<dbReference type="Proteomes" id="UP001241072">
    <property type="component" value="Unassembled WGS sequence"/>
</dbReference>
<proteinExistence type="predicted"/>
<evidence type="ECO:0000313" key="2">
    <source>
        <dbReference type="EMBL" id="MDO7883677.1"/>
    </source>
</evidence>
<comment type="caution">
    <text evidence="2">The sequence shown here is derived from an EMBL/GenBank/DDBJ whole genome shotgun (WGS) entry which is preliminary data.</text>
</comment>
<evidence type="ECO:0000313" key="3">
    <source>
        <dbReference type="Proteomes" id="UP001241072"/>
    </source>
</evidence>
<feature type="domain" description="GAF" evidence="1">
    <location>
        <begin position="270"/>
        <end position="389"/>
    </location>
</feature>
<sequence length="394" mass="43041">MFGDLLHYLGRLAYALMERYSRDAWYTAPRPPEPRAVVRGPGHDPDRVLLIGEGVAIGWGVVSHELGLAGHLARGNSAVTRRGTDLDVVAYPGLGIPEIIAELTPRRIAHYDAIVLTIGVRETLELMPRRRWKRQVTALLDHLSTGRAADPCVIVVGVPEHFPDSVNAAIRNVAAARAAAANSITRSALDGRPRMSFAGGAPVSSAEDFDSDATYERAARGIIPLLADALDHSPDRVRVPVDEEARLAAVAWVESAEVRDDPRIHLLLATAKEVLQAHSVDFFFVGRDEVRLLAATNETGLAAPRRGSLSNEVLEHPRGFVIPDLAADPRNRDRPQVTGEPYLRFYAGHPVESPDGHRIGVLAVVDTRPRTFSVPELSLLRNFALRAGMLLFDR</sequence>
<dbReference type="EMBL" id="JAUQUB010000008">
    <property type="protein sequence ID" value="MDO7883677.1"/>
    <property type="molecule type" value="Genomic_DNA"/>
</dbReference>
<dbReference type="InterPro" id="IPR003018">
    <property type="entry name" value="GAF"/>
</dbReference>
<protein>
    <submittedName>
        <fullName evidence="2">GAF domain-containing protein</fullName>
    </submittedName>
</protein>
<dbReference type="Pfam" id="PF01590">
    <property type="entry name" value="GAF"/>
    <property type="match status" value="1"/>
</dbReference>
<dbReference type="RefSeq" id="WP_305004103.1">
    <property type="nucleotide sequence ID" value="NZ_JAUQUB010000008.1"/>
</dbReference>
<gene>
    <name evidence="2" type="ORF">Q5716_15700</name>
</gene>
<organism evidence="2 3">
    <name type="scientific">Antiquaquibacter soli</name>
    <dbReference type="NCBI Taxonomy" id="3064523"/>
    <lineage>
        <taxon>Bacteria</taxon>
        <taxon>Bacillati</taxon>
        <taxon>Actinomycetota</taxon>
        <taxon>Actinomycetes</taxon>
        <taxon>Micrococcales</taxon>
        <taxon>Microbacteriaceae</taxon>
        <taxon>Antiquaquibacter</taxon>
    </lineage>
</organism>
<keyword evidence="3" id="KW-1185">Reference proteome</keyword>
<accession>A0ABT9BWJ4</accession>
<dbReference type="PANTHER" id="PTHR43102:SF2">
    <property type="entry name" value="GAF DOMAIN-CONTAINING PROTEIN"/>
    <property type="match status" value="1"/>
</dbReference>
<dbReference type="Gene3D" id="3.30.450.40">
    <property type="match status" value="1"/>
</dbReference>
<dbReference type="InterPro" id="IPR029016">
    <property type="entry name" value="GAF-like_dom_sf"/>
</dbReference>
<dbReference type="SUPFAM" id="SSF55781">
    <property type="entry name" value="GAF domain-like"/>
    <property type="match status" value="1"/>
</dbReference>
<name>A0ABT9BWJ4_9MICO</name>
<dbReference type="PANTHER" id="PTHR43102">
    <property type="entry name" value="SLR1143 PROTEIN"/>
    <property type="match status" value="1"/>
</dbReference>
<reference evidence="2 3" key="1">
    <citation type="submission" date="2023-07" db="EMBL/GenBank/DDBJ databases">
        <title>Protaetiibacter sp. nov WY-16 isolated from soil.</title>
        <authorList>
            <person name="Liu B."/>
            <person name="Wan Y."/>
        </authorList>
    </citation>
    <scope>NUCLEOTIDE SEQUENCE [LARGE SCALE GENOMIC DNA]</scope>
    <source>
        <strain evidence="2 3">WY-16</strain>
    </source>
</reference>
<evidence type="ECO:0000259" key="1">
    <source>
        <dbReference type="Pfam" id="PF01590"/>
    </source>
</evidence>